<comment type="similarity">
    <text evidence="2">Belongs to the serine/threonine dehydratase family.</text>
</comment>
<dbReference type="InterPro" id="IPR036052">
    <property type="entry name" value="TrpB-like_PALP_sf"/>
</dbReference>
<feature type="domain" description="Tryptophan synthase beta chain-like PALP" evidence="5">
    <location>
        <begin position="35"/>
        <end position="316"/>
    </location>
</feature>
<dbReference type="SUPFAM" id="SSF53686">
    <property type="entry name" value="Tryptophan synthase beta subunit-like PLP-dependent enzymes"/>
    <property type="match status" value="1"/>
</dbReference>
<dbReference type="GO" id="GO:0004794">
    <property type="term" value="F:threonine deaminase activity"/>
    <property type="evidence" value="ECO:0007669"/>
    <property type="project" value="TreeGrafter"/>
</dbReference>
<dbReference type="GO" id="GO:0006565">
    <property type="term" value="P:L-serine catabolic process"/>
    <property type="evidence" value="ECO:0007669"/>
    <property type="project" value="TreeGrafter"/>
</dbReference>
<comment type="cofactor">
    <cofactor evidence="1">
        <name>pyridoxal 5'-phosphate</name>
        <dbReference type="ChEBI" id="CHEBI:597326"/>
    </cofactor>
</comment>
<evidence type="ECO:0000256" key="4">
    <source>
        <dbReference type="ARBA" id="ARBA00023239"/>
    </source>
</evidence>
<evidence type="ECO:0000256" key="3">
    <source>
        <dbReference type="ARBA" id="ARBA00022898"/>
    </source>
</evidence>
<keyword evidence="4" id="KW-0456">Lyase</keyword>
<dbReference type="GO" id="GO:0006567">
    <property type="term" value="P:L-threonine catabolic process"/>
    <property type="evidence" value="ECO:0007669"/>
    <property type="project" value="TreeGrafter"/>
</dbReference>
<dbReference type="PROSITE" id="PS00165">
    <property type="entry name" value="DEHYDRATASE_SER_THR"/>
    <property type="match status" value="1"/>
</dbReference>
<dbReference type="PANTHER" id="PTHR48078:SF6">
    <property type="entry name" value="L-THREONINE DEHYDRATASE CATABOLIC TDCB"/>
    <property type="match status" value="1"/>
</dbReference>
<keyword evidence="3" id="KW-0663">Pyridoxal phosphate</keyword>
<gene>
    <name evidence="6" type="ORF">MNBD_ALPHA04-463</name>
</gene>
<accession>A0A3B0RES2</accession>
<dbReference type="GO" id="GO:0030170">
    <property type="term" value="F:pyridoxal phosphate binding"/>
    <property type="evidence" value="ECO:0007669"/>
    <property type="project" value="InterPro"/>
</dbReference>
<dbReference type="GO" id="GO:0009097">
    <property type="term" value="P:isoleucine biosynthetic process"/>
    <property type="evidence" value="ECO:0007669"/>
    <property type="project" value="TreeGrafter"/>
</dbReference>
<dbReference type="GO" id="GO:0003941">
    <property type="term" value="F:L-serine ammonia-lyase activity"/>
    <property type="evidence" value="ECO:0007669"/>
    <property type="project" value="TreeGrafter"/>
</dbReference>
<dbReference type="Gene3D" id="3.40.50.1100">
    <property type="match status" value="2"/>
</dbReference>
<reference evidence="6" key="1">
    <citation type="submission" date="2018-06" db="EMBL/GenBank/DDBJ databases">
        <authorList>
            <person name="Zhirakovskaya E."/>
        </authorList>
    </citation>
    <scope>NUCLEOTIDE SEQUENCE</scope>
</reference>
<organism evidence="6">
    <name type="scientific">hydrothermal vent metagenome</name>
    <dbReference type="NCBI Taxonomy" id="652676"/>
    <lineage>
        <taxon>unclassified sequences</taxon>
        <taxon>metagenomes</taxon>
        <taxon>ecological metagenomes</taxon>
    </lineage>
</organism>
<dbReference type="Pfam" id="PF00291">
    <property type="entry name" value="PALP"/>
    <property type="match status" value="1"/>
</dbReference>
<sequence length="330" mass="34742">MSDQTPNKELLDPTRKPSFAGVARAAEKIARILPKTPLLPLEIDGKIIWCKAECLQPVGAFKIRGGWHRLSDLSADERKKGVVAFSSGNHAQGVAWAAKRLDIAATIIMPGDAPRAKMRNTEALGAKIVTYERMSGAREQLAADIAAETGATVVPSFDDPWVVEGQGSCGIEIRDQMIAQTGAPPGQLVICCGGGGLAAGSALANPEAEIIVVEPEGWDDMRRSLECGYIVPVVDNPPATNCDALQTMKVAPITYDILKERKTRGVSVTETEVHHAVKIAFEKLHIVAEPGGAVALAAILAGKIAPTANTALTISGGNIDSALFAEIITA</sequence>
<dbReference type="InterPro" id="IPR001926">
    <property type="entry name" value="TrpB-like_PALP"/>
</dbReference>
<proteinExistence type="inferred from homology"/>
<dbReference type="PANTHER" id="PTHR48078">
    <property type="entry name" value="THREONINE DEHYDRATASE, MITOCHONDRIAL-RELATED"/>
    <property type="match status" value="1"/>
</dbReference>
<dbReference type="InterPro" id="IPR000634">
    <property type="entry name" value="Ser/Thr_deHydtase_PyrdxlP-BS"/>
</dbReference>
<dbReference type="EMBL" id="UOEF01000102">
    <property type="protein sequence ID" value="VAV90451.1"/>
    <property type="molecule type" value="Genomic_DNA"/>
</dbReference>
<dbReference type="CDD" id="cd01562">
    <property type="entry name" value="Thr-dehyd"/>
    <property type="match status" value="1"/>
</dbReference>
<evidence type="ECO:0000256" key="1">
    <source>
        <dbReference type="ARBA" id="ARBA00001933"/>
    </source>
</evidence>
<evidence type="ECO:0000313" key="6">
    <source>
        <dbReference type="EMBL" id="VAV90451.1"/>
    </source>
</evidence>
<dbReference type="AlphaFoldDB" id="A0A3B0RES2"/>
<evidence type="ECO:0000259" key="5">
    <source>
        <dbReference type="Pfam" id="PF00291"/>
    </source>
</evidence>
<dbReference type="InterPro" id="IPR050147">
    <property type="entry name" value="Ser/Thr_Dehydratase"/>
</dbReference>
<evidence type="ECO:0000256" key="2">
    <source>
        <dbReference type="ARBA" id="ARBA00010869"/>
    </source>
</evidence>
<name>A0A3B0RES2_9ZZZZ</name>
<dbReference type="FunFam" id="3.40.50.1100:FF:000005">
    <property type="entry name" value="Threonine dehydratase catabolic"/>
    <property type="match status" value="1"/>
</dbReference>
<protein>
    <submittedName>
        <fullName evidence="6">Pyridoxal-phosphate dependent enzyme family protein</fullName>
    </submittedName>
</protein>